<evidence type="ECO:0000313" key="2">
    <source>
        <dbReference type="EMBL" id="KAK4548429.1"/>
    </source>
</evidence>
<feature type="compositionally biased region" description="Polar residues" evidence="1">
    <location>
        <begin position="1"/>
        <end position="13"/>
    </location>
</feature>
<evidence type="ECO:0000256" key="1">
    <source>
        <dbReference type="SAM" id="MobiDB-lite"/>
    </source>
</evidence>
<sequence length="165" mass="17600">MANTSPSKETTPASDAKATGSAAGEKKEEKSPFELFSEKEQKLLIAAMFCLKSGAPDIDFNKFVVAGKFNTLKTAQNSWGKIKQKLATIAPKIEEAGEAGEGGEPTTPKTPKAKATPKKRTKKADADGDDDEEASPKKKKTPAKKGKKAELSAEQVKEEAMDADE</sequence>
<feature type="compositionally biased region" description="Basic residues" evidence="1">
    <location>
        <begin position="111"/>
        <end position="122"/>
    </location>
</feature>
<gene>
    <name evidence="2" type="ORF">LTR36_009339</name>
</gene>
<feature type="compositionally biased region" description="Basic residues" evidence="1">
    <location>
        <begin position="137"/>
        <end position="147"/>
    </location>
</feature>
<feature type="compositionally biased region" description="Basic and acidic residues" evidence="1">
    <location>
        <begin position="24"/>
        <end position="34"/>
    </location>
</feature>
<comment type="caution">
    <text evidence="2">The sequence shown here is derived from an EMBL/GenBank/DDBJ whole genome shotgun (WGS) entry which is preliminary data.</text>
</comment>
<dbReference type="AlphaFoldDB" id="A0AAV9JSD5"/>
<protein>
    <submittedName>
        <fullName evidence="2">Uncharacterized protein</fullName>
    </submittedName>
</protein>
<keyword evidence="3" id="KW-1185">Reference proteome</keyword>
<feature type="region of interest" description="Disordered" evidence="1">
    <location>
        <begin position="93"/>
        <end position="165"/>
    </location>
</feature>
<reference evidence="2 3" key="1">
    <citation type="submission" date="2021-11" db="EMBL/GenBank/DDBJ databases">
        <title>Black yeast isolated from Biological Soil Crust.</title>
        <authorList>
            <person name="Kurbessoian T."/>
        </authorList>
    </citation>
    <scope>NUCLEOTIDE SEQUENCE [LARGE SCALE GENOMIC DNA]</scope>
    <source>
        <strain evidence="2 3">CCFEE 5522</strain>
    </source>
</reference>
<organism evidence="2 3">
    <name type="scientific">Oleoguttula mirabilis</name>
    <dbReference type="NCBI Taxonomy" id="1507867"/>
    <lineage>
        <taxon>Eukaryota</taxon>
        <taxon>Fungi</taxon>
        <taxon>Dikarya</taxon>
        <taxon>Ascomycota</taxon>
        <taxon>Pezizomycotina</taxon>
        <taxon>Dothideomycetes</taxon>
        <taxon>Dothideomycetidae</taxon>
        <taxon>Mycosphaerellales</taxon>
        <taxon>Teratosphaeriaceae</taxon>
        <taxon>Oleoguttula</taxon>
    </lineage>
</organism>
<feature type="region of interest" description="Disordered" evidence="1">
    <location>
        <begin position="1"/>
        <end position="34"/>
    </location>
</feature>
<dbReference type="EMBL" id="JAVFHQ010000007">
    <property type="protein sequence ID" value="KAK4548429.1"/>
    <property type="molecule type" value="Genomic_DNA"/>
</dbReference>
<feature type="compositionally biased region" description="Basic and acidic residues" evidence="1">
    <location>
        <begin position="148"/>
        <end position="165"/>
    </location>
</feature>
<proteinExistence type="predicted"/>
<name>A0AAV9JSD5_9PEZI</name>
<evidence type="ECO:0000313" key="3">
    <source>
        <dbReference type="Proteomes" id="UP001324427"/>
    </source>
</evidence>
<dbReference type="Proteomes" id="UP001324427">
    <property type="component" value="Unassembled WGS sequence"/>
</dbReference>
<accession>A0AAV9JSD5</accession>